<feature type="chain" id="PRO_5044691139" evidence="1">
    <location>
        <begin position="18"/>
        <end position="192"/>
    </location>
</feature>
<evidence type="ECO:0000256" key="1">
    <source>
        <dbReference type="SAM" id="SignalP"/>
    </source>
</evidence>
<proteinExistence type="predicted"/>
<evidence type="ECO:0000313" key="5">
    <source>
        <dbReference type="Proteomes" id="UP000490939"/>
    </source>
</evidence>
<keyword evidence="5" id="KW-1185">Reference proteome</keyword>
<dbReference type="Pfam" id="PF09056">
    <property type="entry name" value="Phospholip_A2_3"/>
    <property type="match status" value="1"/>
</dbReference>
<feature type="signal peptide" evidence="1">
    <location>
        <begin position="1"/>
        <end position="17"/>
    </location>
</feature>
<dbReference type="GO" id="GO:0050482">
    <property type="term" value="P:arachidonate secretion"/>
    <property type="evidence" value="ECO:0007669"/>
    <property type="project" value="InterPro"/>
</dbReference>
<dbReference type="Proteomes" id="UP000447873">
    <property type="component" value="Unassembled WGS sequence"/>
</dbReference>
<accession>A0A8H3ZAH6</accession>
<dbReference type="GO" id="GO:0004623">
    <property type="term" value="F:phospholipase A2 activity"/>
    <property type="evidence" value="ECO:0007669"/>
    <property type="project" value="InterPro"/>
</dbReference>
<dbReference type="Gene3D" id="1.20.90.10">
    <property type="entry name" value="Phospholipase A2 domain"/>
    <property type="match status" value="1"/>
</dbReference>
<evidence type="ECO:0000313" key="3">
    <source>
        <dbReference type="EMBL" id="KAE9992275.1"/>
    </source>
</evidence>
<dbReference type="AlphaFoldDB" id="A0A8H3ZAH6"/>
<gene>
    <name evidence="3" type="ORF">EG327_009536</name>
    <name evidence="2" type="ORF">EG328_008663</name>
</gene>
<dbReference type="Proteomes" id="UP000490939">
    <property type="component" value="Unassembled WGS sequence"/>
</dbReference>
<sequence length="192" mass="22076">MISQLLTTLFLLPTTLASVISLNTDLTTADGPCDFPTFSNLAFTIPLSEWQKTFQSNTRPACFEWCSDACSSSPDSYPATKNGDKVSFKPVCARHDFSYRNLKRLGQFNEVNKKIADQRLRDGMVEACGKHETCVEAAKHIYYPVVRKWNRPEAEHNKWDEKEGKHRERRSDVKQINQNIHHKSISQIIMFH</sequence>
<comment type="caution">
    <text evidence="3">The sequence shown here is derived from an EMBL/GenBank/DDBJ whole genome shotgun (WGS) entry which is preliminary data.</text>
</comment>
<dbReference type="EMBL" id="WNWS01000005">
    <property type="protein sequence ID" value="KAE9988646.1"/>
    <property type="molecule type" value="Genomic_DNA"/>
</dbReference>
<evidence type="ECO:0000313" key="4">
    <source>
        <dbReference type="Proteomes" id="UP000447873"/>
    </source>
</evidence>
<dbReference type="InterPro" id="IPR036444">
    <property type="entry name" value="PLipase_A2_dom_sf"/>
</dbReference>
<dbReference type="EMBL" id="WNWR01000064">
    <property type="protein sequence ID" value="KAE9992275.1"/>
    <property type="molecule type" value="Genomic_DNA"/>
</dbReference>
<evidence type="ECO:0000313" key="2">
    <source>
        <dbReference type="EMBL" id="KAE9988646.1"/>
    </source>
</evidence>
<organism evidence="3 5">
    <name type="scientific">Venturia inaequalis</name>
    <name type="common">Apple scab fungus</name>
    <dbReference type="NCBI Taxonomy" id="5025"/>
    <lineage>
        <taxon>Eukaryota</taxon>
        <taxon>Fungi</taxon>
        <taxon>Dikarya</taxon>
        <taxon>Ascomycota</taxon>
        <taxon>Pezizomycotina</taxon>
        <taxon>Dothideomycetes</taxon>
        <taxon>Pleosporomycetidae</taxon>
        <taxon>Venturiales</taxon>
        <taxon>Venturiaceae</taxon>
        <taxon>Venturia</taxon>
    </lineage>
</organism>
<dbReference type="GO" id="GO:0006644">
    <property type="term" value="P:phospholipid metabolic process"/>
    <property type="evidence" value="ECO:0007669"/>
    <property type="project" value="InterPro"/>
</dbReference>
<dbReference type="SUPFAM" id="SSF48619">
    <property type="entry name" value="Phospholipase A2, PLA2"/>
    <property type="match status" value="1"/>
</dbReference>
<name>A0A8H3ZAH6_VENIN</name>
<reference evidence="3 5" key="1">
    <citation type="submission" date="2019-07" db="EMBL/GenBank/DDBJ databases">
        <title>Venturia inaequalis Genome Resource.</title>
        <authorList>
            <person name="Lichtner F.J."/>
        </authorList>
    </citation>
    <scope>NUCLEOTIDE SEQUENCE [LARGE SCALE GENOMIC DNA]</scope>
    <source>
        <strain evidence="2 4">120213</strain>
        <strain evidence="3 5">DMI_063113</strain>
    </source>
</reference>
<keyword evidence="1" id="KW-0732">Signal</keyword>
<protein>
    <submittedName>
        <fullName evidence="3">Uncharacterized protein</fullName>
    </submittedName>
</protein>
<dbReference type="InterPro" id="IPR015141">
    <property type="entry name" value="PLipase_A2_prok/fun"/>
</dbReference>